<reference evidence="1 2" key="1">
    <citation type="submission" date="2021-01" db="EMBL/GenBank/DDBJ databases">
        <title>Sequencing the genomes of 1000 actinobacteria strains.</title>
        <authorList>
            <person name="Klenk H.-P."/>
        </authorList>
    </citation>
    <scope>NUCLEOTIDE SEQUENCE [LARGE SCALE GENOMIC DNA]</scope>
    <source>
        <strain evidence="1 2">DSM 13057</strain>
    </source>
</reference>
<protein>
    <submittedName>
        <fullName evidence="1">Kynurenine formamidase</fullName>
    </submittedName>
</protein>
<proteinExistence type="predicted"/>
<comment type="caution">
    <text evidence="1">The sequence shown here is derived from an EMBL/GenBank/DDBJ whole genome shotgun (WGS) entry which is preliminary data.</text>
</comment>
<dbReference type="PANTHER" id="PTHR34861">
    <property type="match status" value="1"/>
</dbReference>
<dbReference type="RefSeq" id="WP_205106531.1">
    <property type="nucleotide sequence ID" value="NZ_BAAAHT010000018.1"/>
</dbReference>
<dbReference type="SUPFAM" id="SSF102198">
    <property type="entry name" value="Putative cyclase"/>
    <property type="match status" value="1"/>
</dbReference>
<keyword evidence="2" id="KW-1185">Reference proteome</keyword>
<name>A0ABS2L173_9MICO</name>
<accession>A0ABS2L173</accession>
<dbReference type="PANTHER" id="PTHR34861:SF10">
    <property type="entry name" value="CYCLASE"/>
    <property type="match status" value="1"/>
</dbReference>
<gene>
    <name evidence="1" type="ORF">JOE66_000469</name>
</gene>
<dbReference type="Pfam" id="PF04199">
    <property type="entry name" value="Cyclase"/>
    <property type="match status" value="1"/>
</dbReference>
<evidence type="ECO:0000313" key="2">
    <source>
        <dbReference type="Proteomes" id="UP000776164"/>
    </source>
</evidence>
<sequence length="329" mass="36136">MMNAPFPSYAELQQRSGVCRGTAWGVFGDDDQLGTLNHLTPERVKRSIASVREGLRFTLNLRLDAFEPPLIAHRGSPEHHVFGLNEFHRDDRIDNLFTQASTQIDGLRHFAHPDHGFYNGFDATTIVKGTPELGIQNVAEQGIVGRGIVVDVGRYRDFLGMPIDQSSNEQITVSTLDEALEWQGTSLESGDILLLRFGWLDHMKRLGSARPALLQSPGLAQLDETAAWLWDKQLAMVAADNIALEAWPATGSPLTTTAEQTGLLPESSHTGMLHRILIPLLGLTIGELWDLDRLAEACAQRNRYDVLLFAEPLTIFGGVGSPANAIAVI</sequence>
<dbReference type="Proteomes" id="UP000776164">
    <property type="component" value="Unassembled WGS sequence"/>
</dbReference>
<dbReference type="EMBL" id="JAFBBU010000001">
    <property type="protein sequence ID" value="MBM7470835.1"/>
    <property type="molecule type" value="Genomic_DNA"/>
</dbReference>
<organism evidence="1 2">
    <name type="scientific">Subtercola frigoramans</name>
    <dbReference type="NCBI Taxonomy" id="120298"/>
    <lineage>
        <taxon>Bacteria</taxon>
        <taxon>Bacillati</taxon>
        <taxon>Actinomycetota</taxon>
        <taxon>Actinomycetes</taxon>
        <taxon>Micrococcales</taxon>
        <taxon>Microbacteriaceae</taxon>
        <taxon>Subtercola</taxon>
    </lineage>
</organism>
<evidence type="ECO:0000313" key="1">
    <source>
        <dbReference type="EMBL" id="MBM7470835.1"/>
    </source>
</evidence>
<dbReference type="Gene3D" id="3.50.30.50">
    <property type="entry name" value="Putative cyclase"/>
    <property type="match status" value="1"/>
</dbReference>
<dbReference type="InterPro" id="IPR007325">
    <property type="entry name" value="KFase/CYL"/>
</dbReference>
<dbReference type="InterPro" id="IPR037175">
    <property type="entry name" value="KFase_sf"/>
</dbReference>